<keyword evidence="5" id="KW-1185">Reference proteome</keyword>
<dbReference type="EMBL" id="JBHSHP010000007">
    <property type="protein sequence ID" value="MFC4753500.1"/>
    <property type="molecule type" value="Genomic_DNA"/>
</dbReference>
<feature type="domain" description="Alkaline phosphatase-like protein PglZ N-terminal" evidence="2">
    <location>
        <begin position="16"/>
        <end position="97"/>
    </location>
</feature>
<dbReference type="Pfam" id="PF08665">
    <property type="entry name" value="PglZ"/>
    <property type="match status" value="1"/>
</dbReference>
<feature type="region of interest" description="Disordered" evidence="1">
    <location>
        <begin position="672"/>
        <end position="699"/>
    </location>
</feature>
<evidence type="ECO:0000313" key="4">
    <source>
        <dbReference type="EMBL" id="MFC4753500.1"/>
    </source>
</evidence>
<feature type="region of interest" description="Disordered" evidence="1">
    <location>
        <begin position="787"/>
        <end position="829"/>
    </location>
</feature>
<evidence type="ECO:0000256" key="1">
    <source>
        <dbReference type="SAM" id="MobiDB-lite"/>
    </source>
</evidence>
<comment type="caution">
    <text evidence="4">The sequence shown here is derived from an EMBL/GenBank/DDBJ whole genome shotgun (WGS) entry which is preliminary data.</text>
</comment>
<dbReference type="InterPro" id="IPR058882">
    <property type="entry name" value="PglZ_C"/>
</dbReference>
<protein>
    <submittedName>
        <fullName evidence="4">BREX-2 system phosphatase PglZ</fullName>
    </submittedName>
</protein>
<sequence length="926" mass="99311">MTTRTLGTATAADITALVSGLYRDKQQPRGLLVIHARPEWDGPAEVVVEGLSVPVHCCRTVLELRDVVRRRHDAAVPWRVILTDLRDDEIPQGVREHFRPVGRSLELDPASTLLGLFSAKRTGGGIPRRIEDVRGMVDALAPHRDSLSPTSTPVLTAEHLYSALATHCLQLDDGTRLAGLLAWSASPRTAEAWEHVAETLTETVRSDLVAWIVRRHPLTGSALQSLWLTSGPGALFPAGFVAETLGASGDLAVPRALFRQHVGVTQNDAALREWGRAAAAAARRELDQGRSIAPAVVEGQRLLSGIESHGSVSLVGHSTVLPEGFRRRIDEFARALSACLSSGAEGPLLQSLSALEAHIDGAGSRSGDVETATALVRLARWNRSESERAVDRMRTTALPNAMNHYVGEVSWVDRAVNAAWRGFTTDPKPPSGQSEVDPDALSQQVLTRTLTARRDIDRAFAALAASQLSDSTRAGDALLVENVLSAVVKPLHQAGPIESDKAVKRPLLVLVIDGLSVPAAHSLADDLAERHSTVWQSVDLAAKGLHVAATALPSITAASRTSLLCGELTMGDQNTEKKGFADHVPGATLFHKGDLDAGISDLVRQTVYDTKGSPVVGAILNTIDDALDRSETIATTWTTQRITHMDKLLDYARAVGRDVVLLSDHGHVVERSQTSKTSVEGAVSSRWRPAGYTPETDGERTVAGDRVLTETHTAILAVDADIRYTSKKAGYHGGLSPAEICAPVAVLVQNFDGLGEGSPFPAAPPLQASWPGWWDIHLDAPAVAQSLATTPAKPSRPSASPKMPPATALQDSLFDTTPPPEPAPRADDRYSSLASMPFFKEQVATHRVGLKPRALADTLRAIDHNNRRMPITGLAARLELDAIRIRGTLARMQKVVNIDGMPVLEQEGSDVVLAPEVLFEQFGVTQ</sequence>
<dbReference type="InterPro" id="IPR047992">
    <property type="entry name" value="BREX_PglZ"/>
</dbReference>
<proteinExistence type="predicted"/>
<dbReference type="InterPro" id="IPR058880">
    <property type="entry name" value="PglZ_N"/>
</dbReference>
<dbReference type="NCBIfam" id="NF033446">
    <property type="entry name" value="BREX_PglZ_2"/>
    <property type="match status" value="1"/>
</dbReference>
<evidence type="ECO:0000313" key="5">
    <source>
        <dbReference type="Proteomes" id="UP001595836"/>
    </source>
</evidence>
<reference evidence="5" key="1">
    <citation type="journal article" date="2019" name="Int. J. Syst. Evol. Microbiol.">
        <title>The Global Catalogue of Microorganisms (GCM) 10K type strain sequencing project: providing services to taxonomists for standard genome sequencing and annotation.</title>
        <authorList>
            <consortium name="The Broad Institute Genomics Platform"/>
            <consortium name="The Broad Institute Genome Sequencing Center for Infectious Disease"/>
            <person name="Wu L."/>
            <person name="Ma J."/>
        </authorList>
    </citation>
    <scope>NUCLEOTIDE SEQUENCE [LARGE SCALE GENOMIC DNA]</scope>
    <source>
        <strain evidence="5">JCM 11882</strain>
    </source>
</reference>
<dbReference type="RefSeq" id="WP_344988968.1">
    <property type="nucleotide sequence ID" value="NZ_BAABCD010000007.1"/>
</dbReference>
<feature type="compositionally biased region" description="Low complexity" evidence="1">
    <location>
        <begin position="791"/>
        <end position="801"/>
    </location>
</feature>
<organism evidence="4 5">
    <name type="scientific">Dietzia aurantiaca</name>
    <dbReference type="NCBI Taxonomy" id="983873"/>
    <lineage>
        <taxon>Bacteria</taxon>
        <taxon>Bacillati</taxon>
        <taxon>Actinomycetota</taxon>
        <taxon>Actinomycetes</taxon>
        <taxon>Mycobacteriales</taxon>
        <taxon>Dietziaceae</taxon>
        <taxon>Dietzia</taxon>
    </lineage>
</organism>
<evidence type="ECO:0000259" key="3">
    <source>
        <dbReference type="Pfam" id="PF25863"/>
    </source>
</evidence>
<dbReference type="Pfam" id="PF25863">
    <property type="entry name" value="PglZ_C"/>
    <property type="match status" value="1"/>
</dbReference>
<dbReference type="Pfam" id="PF25862">
    <property type="entry name" value="PglZ_1st"/>
    <property type="match status" value="1"/>
</dbReference>
<name>A0ABV9PKR1_9ACTN</name>
<evidence type="ECO:0000259" key="2">
    <source>
        <dbReference type="Pfam" id="PF25862"/>
    </source>
</evidence>
<feature type="domain" description="Alkaline phosphatase-like protein PglZ C-terminal" evidence="3">
    <location>
        <begin position="828"/>
        <end position="923"/>
    </location>
</feature>
<accession>A0ABV9PKR1</accession>
<dbReference type="Proteomes" id="UP001595836">
    <property type="component" value="Unassembled WGS sequence"/>
</dbReference>
<gene>
    <name evidence="4" type="primary">pglZ</name>
    <name evidence="4" type="ORF">ACFO7U_01735</name>
</gene>